<organism evidence="2 3">
    <name type="scientific">Methylovorus glucosotrophus (strain SIP3-4)</name>
    <dbReference type="NCBI Taxonomy" id="582744"/>
    <lineage>
        <taxon>Bacteria</taxon>
        <taxon>Pseudomonadati</taxon>
        <taxon>Pseudomonadota</taxon>
        <taxon>Betaproteobacteria</taxon>
        <taxon>Nitrosomonadales</taxon>
        <taxon>Methylophilaceae</taxon>
        <taxon>Methylovorus</taxon>
    </lineage>
</organism>
<keyword evidence="1" id="KW-0732">Signal</keyword>
<evidence type="ECO:0000313" key="3">
    <source>
        <dbReference type="Proteomes" id="UP000002743"/>
    </source>
</evidence>
<proteinExistence type="predicted"/>
<keyword evidence="3" id="KW-1185">Reference proteome</keyword>
<feature type="signal peptide" evidence="1">
    <location>
        <begin position="1"/>
        <end position="22"/>
    </location>
</feature>
<dbReference type="Proteomes" id="UP000002743">
    <property type="component" value="Chromosome"/>
</dbReference>
<dbReference type="InterPro" id="IPR010239">
    <property type="entry name" value="CHP02001"/>
</dbReference>
<dbReference type="eggNOG" id="ENOG5030FF7">
    <property type="taxonomic scope" value="Bacteria"/>
</dbReference>
<accession>C6XB55</accession>
<name>C6XB55_METGS</name>
<dbReference type="STRING" id="582744.Msip34_2588"/>
<dbReference type="NCBIfam" id="TIGR02001">
    <property type="entry name" value="gcw_chp"/>
    <property type="match status" value="1"/>
</dbReference>
<dbReference type="EMBL" id="CP001674">
    <property type="protein sequence ID" value="ACT51825.1"/>
    <property type="molecule type" value="Genomic_DNA"/>
</dbReference>
<dbReference type="AlphaFoldDB" id="C6XB55"/>
<dbReference type="OrthoDB" id="9793561at2"/>
<gene>
    <name evidence="2" type="ordered locus">Msip34_2588</name>
</gene>
<sequence length="274" mass="29410" precursor="true">MRKSLLLVAVLGTFAAPAAVLAADAAAEEATSPHTFSYNIGLYSQYIFRGLTQTGREPALQGGVDYSHSSGFYLGSWGSNVSWVKDGGYKQDSSLEVDVYGGYKNTIGDTGITYDIGALQYFYPGSKESGLGAAGLTDPNTTEIYGALGWNWITVKNSYVVSKGAFGVEDGRGSNYVEANVLYPFADTGYSLIAHVGYQYFDGTSTAGATRIDNDKVYTYTDWKLGAVKTWANGVNVGGYYTGTDAGDDGWKNAGTNNRNLGRDAFTFFVQKTF</sequence>
<evidence type="ECO:0000313" key="2">
    <source>
        <dbReference type="EMBL" id="ACT51825.1"/>
    </source>
</evidence>
<dbReference type="KEGG" id="mei:Msip34_2588"/>
<protein>
    <submittedName>
        <fullName evidence="2">Uncharacterized protein</fullName>
    </submittedName>
</protein>
<reference evidence="3" key="1">
    <citation type="submission" date="2009-07" db="EMBL/GenBank/DDBJ databases">
        <title>Complete sequence of chromosome of Methylovorus sp. SIP3-4.</title>
        <authorList>
            <person name="Lucas S."/>
            <person name="Copeland A."/>
            <person name="Lapidus A."/>
            <person name="Glavina del Rio T."/>
            <person name="Tice H."/>
            <person name="Bruce D."/>
            <person name="Goodwin L."/>
            <person name="Pitluck S."/>
            <person name="Clum A."/>
            <person name="Larimer F."/>
            <person name="Land M."/>
            <person name="Hauser L."/>
            <person name="Kyrpides N."/>
            <person name="Mikhailova N."/>
            <person name="Kayluzhnaya M."/>
            <person name="Chistoserdova L."/>
        </authorList>
    </citation>
    <scope>NUCLEOTIDE SEQUENCE [LARGE SCALE GENOMIC DNA]</scope>
    <source>
        <strain evidence="3">SIP3-4</strain>
    </source>
</reference>
<feature type="chain" id="PRO_5002972571" evidence="1">
    <location>
        <begin position="23"/>
        <end position="274"/>
    </location>
</feature>
<dbReference type="HOGENOM" id="CLU_074587_2_0_4"/>
<dbReference type="Pfam" id="PF09694">
    <property type="entry name" value="Gcw_chp"/>
    <property type="match status" value="1"/>
</dbReference>
<dbReference type="RefSeq" id="WP_015831065.1">
    <property type="nucleotide sequence ID" value="NC_012969.1"/>
</dbReference>
<reference evidence="2 3" key="2">
    <citation type="journal article" date="2011" name="J. Bacteriol.">
        <title>Genomes of three methylotrophs from a single niche uncover genetic and metabolic divergence of Methylophilaceae.</title>
        <authorList>
            <person name="Lapidus A."/>
            <person name="Clum A."/>
            <person name="Labutti K."/>
            <person name="Kaluzhnaya M.G."/>
            <person name="Lim S."/>
            <person name="Beck D.A."/>
            <person name="Glavina Del Rio T."/>
            <person name="Nolan M."/>
            <person name="Mavromatis K."/>
            <person name="Huntemann M."/>
            <person name="Lucas S."/>
            <person name="Lidstrom M.E."/>
            <person name="Ivanova N."/>
            <person name="Chistoserdova L."/>
        </authorList>
    </citation>
    <scope>NUCLEOTIDE SEQUENCE [LARGE SCALE GENOMIC DNA]</scope>
    <source>
        <strain evidence="2 3">SIP3-4</strain>
    </source>
</reference>
<evidence type="ECO:0000256" key="1">
    <source>
        <dbReference type="SAM" id="SignalP"/>
    </source>
</evidence>